<dbReference type="EMBL" id="JAFBMS010000024">
    <property type="protein sequence ID" value="KAG9343323.1"/>
    <property type="molecule type" value="Genomic_DNA"/>
</dbReference>
<organism evidence="1 2">
    <name type="scientific">Albula glossodonta</name>
    <name type="common">roundjaw bonefish</name>
    <dbReference type="NCBI Taxonomy" id="121402"/>
    <lineage>
        <taxon>Eukaryota</taxon>
        <taxon>Metazoa</taxon>
        <taxon>Chordata</taxon>
        <taxon>Craniata</taxon>
        <taxon>Vertebrata</taxon>
        <taxon>Euteleostomi</taxon>
        <taxon>Actinopterygii</taxon>
        <taxon>Neopterygii</taxon>
        <taxon>Teleostei</taxon>
        <taxon>Albuliformes</taxon>
        <taxon>Albulidae</taxon>
        <taxon>Albula</taxon>
    </lineage>
</organism>
<reference evidence="1" key="1">
    <citation type="thesis" date="2021" institute="BYU ScholarsArchive" country="Provo, UT, USA">
        <title>Applications of and Algorithms for Genome Assembly and Genomic Analyses with an Emphasis on Marine Teleosts.</title>
        <authorList>
            <person name="Pickett B.D."/>
        </authorList>
    </citation>
    <scope>NUCLEOTIDE SEQUENCE</scope>
    <source>
        <strain evidence="1">HI-2016</strain>
    </source>
</reference>
<dbReference type="Proteomes" id="UP000824540">
    <property type="component" value="Unassembled WGS sequence"/>
</dbReference>
<comment type="caution">
    <text evidence="1">The sequence shown here is derived from an EMBL/GenBank/DDBJ whole genome shotgun (WGS) entry which is preliminary data.</text>
</comment>
<gene>
    <name evidence="1" type="ORF">JZ751_014304</name>
</gene>
<evidence type="ECO:0000313" key="1">
    <source>
        <dbReference type="EMBL" id="KAG9343323.1"/>
    </source>
</evidence>
<keyword evidence="2" id="KW-1185">Reference proteome</keyword>
<dbReference type="AlphaFoldDB" id="A0A8T2NR14"/>
<protein>
    <submittedName>
        <fullName evidence="1">Uncharacterized protein</fullName>
    </submittedName>
</protein>
<evidence type="ECO:0000313" key="2">
    <source>
        <dbReference type="Proteomes" id="UP000824540"/>
    </source>
</evidence>
<name>A0A8T2NR14_9TELE</name>
<sequence>MTEYVCETVRKKAGYAGKLCSSEKVTWLQGGDSDEDTINTIGKNLFLPNENFLLGMLARTWGAMSAPEDNQSIALSASATSALPMKECFRRLKVNEFMISAHNGSLSVLSASKCTSG</sequence>
<accession>A0A8T2NR14</accession>
<proteinExistence type="predicted"/>